<keyword evidence="6 10" id="KW-0378">Hydrolase</keyword>
<proteinExistence type="inferred from homology"/>
<comment type="subcellular location">
    <subcellularLocation>
        <location evidence="6">Cytoplasm</location>
    </subcellularLocation>
</comment>
<keyword evidence="6" id="KW-0479">Metal-binding</keyword>
<keyword evidence="3 6" id="KW-0547">Nucleotide-binding</keyword>
<dbReference type="Pfam" id="PF01926">
    <property type="entry name" value="MMR_HSR1"/>
    <property type="match status" value="1"/>
</dbReference>
<name>A0A0U1NKE2_9RHOB</name>
<evidence type="ECO:0000259" key="8">
    <source>
        <dbReference type="Pfam" id="PF10396"/>
    </source>
</evidence>
<keyword evidence="11" id="KW-1185">Reference proteome</keyword>
<feature type="binding site" evidence="6">
    <location>
        <position position="20"/>
    </location>
    <ligand>
        <name>(6S)-5-formyl-5,6,7,8-tetrahydrofolate</name>
        <dbReference type="ChEBI" id="CHEBI:57457"/>
    </ligand>
</feature>
<dbReference type="Proteomes" id="UP000048949">
    <property type="component" value="Unassembled WGS sequence"/>
</dbReference>
<feature type="domain" description="G" evidence="7">
    <location>
        <begin position="216"/>
        <end position="318"/>
    </location>
</feature>
<dbReference type="InterPro" id="IPR004520">
    <property type="entry name" value="GTPase_MnmE"/>
</dbReference>
<evidence type="ECO:0000256" key="6">
    <source>
        <dbReference type="HAMAP-Rule" id="MF_00379"/>
    </source>
</evidence>
<feature type="binding site" evidence="6">
    <location>
        <begin position="243"/>
        <end position="249"/>
    </location>
    <ligand>
        <name>GTP</name>
        <dbReference type="ChEBI" id="CHEBI:37565"/>
    </ligand>
</feature>
<feature type="binding site" evidence="6">
    <location>
        <position position="245"/>
    </location>
    <ligand>
        <name>K(+)</name>
        <dbReference type="ChEBI" id="CHEBI:29103"/>
    </ligand>
</feature>
<reference evidence="10 11" key="1">
    <citation type="submission" date="2015-04" db="EMBL/GenBank/DDBJ databases">
        <authorList>
            <person name="Syromyatnikov M.Y."/>
            <person name="Popov V.N."/>
        </authorList>
    </citation>
    <scope>NUCLEOTIDE SEQUENCE [LARGE SCALE GENOMIC DNA]</scope>
    <source>
        <strain evidence="10 11">CECT 5292</strain>
    </source>
</reference>
<gene>
    <name evidence="6 10" type="primary">mnmE</name>
    <name evidence="6" type="synonym">trmE</name>
    <name evidence="10" type="ORF">NIG5292_01201</name>
</gene>
<dbReference type="GO" id="GO:0003924">
    <property type="term" value="F:GTPase activity"/>
    <property type="evidence" value="ECO:0007669"/>
    <property type="project" value="UniProtKB-UniRule"/>
</dbReference>
<feature type="binding site" evidence="6">
    <location>
        <position position="78"/>
    </location>
    <ligand>
        <name>(6S)-5-formyl-5,6,7,8-tetrahydrofolate</name>
        <dbReference type="ChEBI" id="CHEBI:57457"/>
    </ligand>
</feature>
<feature type="binding site" evidence="6">
    <location>
        <begin position="224"/>
        <end position="229"/>
    </location>
    <ligand>
        <name>GTP</name>
        <dbReference type="ChEBI" id="CHEBI:37565"/>
    </ligand>
</feature>
<dbReference type="InterPro" id="IPR027266">
    <property type="entry name" value="TrmE/GcvT-like"/>
</dbReference>
<comment type="caution">
    <text evidence="6">Lacks conserved residue(s) required for the propagation of feature annotation.</text>
</comment>
<dbReference type="Gene3D" id="3.40.50.300">
    <property type="entry name" value="P-loop containing nucleotide triphosphate hydrolases"/>
    <property type="match status" value="1"/>
</dbReference>
<dbReference type="Gene3D" id="3.30.1360.120">
    <property type="entry name" value="Probable tRNA modification gtpase trme, domain 1"/>
    <property type="match status" value="1"/>
</dbReference>
<dbReference type="SUPFAM" id="SSF52540">
    <property type="entry name" value="P-loop containing nucleoside triphosphate hydrolases"/>
    <property type="match status" value="1"/>
</dbReference>
<sequence>MDIIFAFATAVGRAGVSVLRLSGQGVFDALKPVMPRIDGDRRTPYLADFHKIGGEVIDTPLILGFAKGASFTGEETVELHLHGSPAIQKEAILILSQLPNMRMAEPGEFTRRALINGRMTLEEVEGLADLIDAETESQAIQARKLLNGHLKTAVTDWRAKLIHAGALLQATIDFADEEVPVDVFPEVSEILLPLRAELEAQARGVVVSERVRSGFEVAIIGQPNTGKSTFINALARRDVAIVTDVAGTTRDVLEVDLDLRGHSVRVLDTAGIRATDDSVEKIGVERALDRAASADLRIWLKTPNDDVEPVDMTADDLIVTAKDDEGVYDNGLSGKTGHGIDRILNHIGTVLSDRVSRVGVATLERHGIAITNAVGYLDTALLGLENGQEVELVADDLRAATRQLDQLIGHVDVEDVLDKVFSSFCLGK</sequence>
<dbReference type="Pfam" id="PF12631">
    <property type="entry name" value="MnmE_helical"/>
    <property type="match status" value="1"/>
</dbReference>
<feature type="binding site" evidence="6">
    <location>
        <position position="228"/>
    </location>
    <ligand>
        <name>Mg(2+)</name>
        <dbReference type="ChEBI" id="CHEBI:18420"/>
    </ligand>
</feature>
<feature type="binding site" evidence="6">
    <location>
        <position position="224"/>
    </location>
    <ligand>
        <name>K(+)</name>
        <dbReference type="ChEBI" id="CHEBI:29103"/>
    </ligand>
</feature>
<evidence type="ECO:0000313" key="10">
    <source>
        <dbReference type="EMBL" id="CRK75158.1"/>
    </source>
</evidence>
<dbReference type="InterPro" id="IPR027368">
    <property type="entry name" value="MnmE_dom2"/>
</dbReference>
<evidence type="ECO:0000256" key="5">
    <source>
        <dbReference type="ARBA" id="ARBA00023134"/>
    </source>
</evidence>
<evidence type="ECO:0000259" key="9">
    <source>
        <dbReference type="Pfam" id="PF12631"/>
    </source>
</evidence>
<dbReference type="NCBIfam" id="TIGR00231">
    <property type="entry name" value="small_GTP"/>
    <property type="match status" value="1"/>
</dbReference>
<feature type="binding site" evidence="6">
    <location>
        <position position="428"/>
    </location>
    <ligand>
        <name>(6S)-5-formyl-5,6,7,8-tetrahydrofolate</name>
        <dbReference type="ChEBI" id="CHEBI:57457"/>
    </ligand>
</feature>
<evidence type="ECO:0000259" key="7">
    <source>
        <dbReference type="Pfam" id="PF01926"/>
    </source>
</evidence>
<dbReference type="AlphaFoldDB" id="A0A0U1NKE2"/>
<dbReference type="SUPFAM" id="SSF103025">
    <property type="entry name" value="Folate-binding domain"/>
    <property type="match status" value="1"/>
</dbReference>
<dbReference type="InterPro" id="IPR018948">
    <property type="entry name" value="GTP-bd_TrmE_N"/>
</dbReference>
<feature type="domain" description="MnmE helical" evidence="9">
    <location>
        <begin position="121"/>
        <end position="425"/>
    </location>
</feature>
<comment type="similarity">
    <text evidence="1 6">Belongs to the TRAFAC class TrmE-Era-EngA-EngB-Septin-like GTPase superfamily. TrmE GTPase family.</text>
</comment>
<dbReference type="InterPro" id="IPR005225">
    <property type="entry name" value="Small_GTP-bd"/>
</dbReference>
<comment type="cofactor">
    <cofactor evidence="6">
        <name>K(+)</name>
        <dbReference type="ChEBI" id="CHEBI:29103"/>
    </cofactor>
    <text evidence="6">Binds 1 potassium ion per subunit.</text>
</comment>
<dbReference type="InterPro" id="IPR006073">
    <property type="entry name" value="GTP-bd"/>
</dbReference>
<feature type="binding site" evidence="6">
    <location>
        <position position="249"/>
    </location>
    <ligand>
        <name>Mg(2+)</name>
        <dbReference type="ChEBI" id="CHEBI:18420"/>
    </ligand>
</feature>
<feature type="binding site" evidence="6">
    <location>
        <position position="248"/>
    </location>
    <ligand>
        <name>K(+)</name>
        <dbReference type="ChEBI" id="CHEBI:29103"/>
    </ligand>
</feature>
<dbReference type="GO" id="GO:0005525">
    <property type="term" value="F:GTP binding"/>
    <property type="evidence" value="ECO:0007669"/>
    <property type="project" value="UniProtKB-UniRule"/>
</dbReference>
<dbReference type="SUPFAM" id="SSF116878">
    <property type="entry name" value="TrmE connector domain"/>
    <property type="match status" value="1"/>
</dbReference>
<evidence type="ECO:0000256" key="4">
    <source>
        <dbReference type="ARBA" id="ARBA00022958"/>
    </source>
</evidence>
<evidence type="ECO:0000313" key="11">
    <source>
        <dbReference type="Proteomes" id="UP000048949"/>
    </source>
</evidence>
<feature type="domain" description="GTP-binding protein TrmE N-terminal" evidence="8">
    <location>
        <begin position="4"/>
        <end position="118"/>
    </location>
</feature>
<keyword evidence="6" id="KW-0963">Cytoplasm</keyword>
<dbReference type="CDD" id="cd14858">
    <property type="entry name" value="TrmE_N"/>
    <property type="match status" value="1"/>
</dbReference>
<evidence type="ECO:0000256" key="1">
    <source>
        <dbReference type="ARBA" id="ARBA00011043"/>
    </source>
</evidence>
<dbReference type="GO" id="GO:0030488">
    <property type="term" value="P:tRNA methylation"/>
    <property type="evidence" value="ECO:0007669"/>
    <property type="project" value="TreeGrafter"/>
</dbReference>
<dbReference type="EMBL" id="CVQV01000005">
    <property type="protein sequence ID" value="CRK75158.1"/>
    <property type="molecule type" value="Genomic_DNA"/>
</dbReference>
<keyword evidence="2 6" id="KW-0819">tRNA processing</keyword>
<comment type="function">
    <text evidence="6">Exhibits a very high intrinsic GTPase hydrolysis rate. Involved in the addition of a carboxymethylaminomethyl (cmnm) group at the wobble position (U34) of certain tRNAs, forming tRNA-cmnm(5)s(2)U34.</text>
</comment>
<dbReference type="PANTHER" id="PTHR42714">
    <property type="entry name" value="TRNA MODIFICATION GTPASE GTPBP3"/>
    <property type="match status" value="1"/>
</dbReference>
<dbReference type="OrthoDB" id="9805918at2"/>
<evidence type="ECO:0000256" key="2">
    <source>
        <dbReference type="ARBA" id="ARBA00022694"/>
    </source>
</evidence>
<dbReference type="GO" id="GO:0005737">
    <property type="term" value="C:cytoplasm"/>
    <property type="evidence" value="ECO:0007669"/>
    <property type="project" value="UniProtKB-SubCell"/>
</dbReference>
<feature type="binding site" evidence="6">
    <location>
        <begin position="268"/>
        <end position="271"/>
    </location>
    <ligand>
        <name>GTP</name>
        <dbReference type="ChEBI" id="CHEBI:37565"/>
    </ligand>
</feature>
<evidence type="ECO:0000256" key="3">
    <source>
        <dbReference type="ARBA" id="ARBA00022741"/>
    </source>
</evidence>
<dbReference type="HAMAP" id="MF_00379">
    <property type="entry name" value="GTPase_MnmE"/>
    <property type="match status" value="1"/>
</dbReference>
<comment type="subunit">
    <text evidence="6">Homodimer. Heterotetramer of two MnmE and two MnmG subunits.</text>
</comment>
<protein>
    <recommendedName>
        <fullName evidence="6">tRNA modification GTPase MnmE</fullName>
        <ecNumber evidence="6">3.6.-.-</ecNumber>
    </recommendedName>
</protein>
<dbReference type="Gene3D" id="1.20.120.430">
    <property type="entry name" value="tRNA modification GTPase MnmE domain 2"/>
    <property type="match status" value="1"/>
</dbReference>
<dbReference type="Pfam" id="PF10396">
    <property type="entry name" value="TrmE_N"/>
    <property type="match status" value="1"/>
</dbReference>
<organism evidence="10 11">
    <name type="scientific">Nereida ignava</name>
    <dbReference type="NCBI Taxonomy" id="282199"/>
    <lineage>
        <taxon>Bacteria</taxon>
        <taxon>Pseudomonadati</taxon>
        <taxon>Pseudomonadota</taxon>
        <taxon>Alphaproteobacteria</taxon>
        <taxon>Rhodobacterales</taxon>
        <taxon>Roseobacteraceae</taxon>
        <taxon>Nereida</taxon>
    </lineage>
</organism>
<keyword evidence="4 6" id="KW-0630">Potassium</keyword>
<dbReference type="NCBIfam" id="NF003661">
    <property type="entry name" value="PRK05291.1-3"/>
    <property type="match status" value="1"/>
</dbReference>
<dbReference type="InterPro" id="IPR027417">
    <property type="entry name" value="P-loop_NTPase"/>
</dbReference>
<dbReference type="CDD" id="cd04164">
    <property type="entry name" value="trmE"/>
    <property type="match status" value="1"/>
</dbReference>
<dbReference type="InterPro" id="IPR025867">
    <property type="entry name" value="MnmE_helical"/>
</dbReference>
<dbReference type="InterPro" id="IPR031168">
    <property type="entry name" value="G_TrmE"/>
</dbReference>
<feature type="binding site" evidence="6">
    <location>
        <position position="118"/>
    </location>
    <ligand>
        <name>(6S)-5-formyl-5,6,7,8-tetrahydrofolate</name>
        <dbReference type="ChEBI" id="CHEBI:57457"/>
    </ligand>
</feature>
<dbReference type="PANTHER" id="PTHR42714:SF2">
    <property type="entry name" value="TRNA MODIFICATION GTPASE GTPBP3, MITOCHONDRIAL"/>
    <property type="match status" value="1"/>
</dbReference>
<keyword evidence="5 6" id="KW-0342">GTP-binding</keyword>
<dbReference type="GO" id="GO:0046872">
    <property type="term" value="F:metal ion binding"/>
    <property type="evidence" value="ECO:0007669"/>
    <property type="project" value="UniProtKB-KW"/>
</dbReference>
<keyword evidence="6" id="KW-0460">Magnesium</keyword>
<dbReference type="STRING" id="282199.GCA_001049735_01200"/>
<dbReference type="EC" id="3.6.-.-" evidence="6"/>
<feature type="binding site" evidence="6">
    <location>
        <position position="243"/>
    </location>
    <ligand>
        <name>K(+)</name>
        <dbReference type="ChEBI" id="CHEBI:29103"/>
    </ligand>
</feature>
<dbReference type="GO" id="GO:0002098">
    <property type="term" value="P:tRNA wobble uridine modification"/>
    <property type="evidence" value="ECO:0007669"/>
    <property type="project" value="TreeGrafter"/>
</dbReference>
<accession>A0A0U1NKE2</accession>
<dbReference type="RefSeq" id="WP_048598559.1">
    <property type="nucleotide sequence ID" value="NZ_CBFHGK010000002.1"/>
</dbReference>